<keyword evidence="5" id="KW-1185">Reference proteome</keyword>
<dbReference type="Proteomes" id="UP000076761">
    <property type="component" value="Unassembled WGS sequence"/>
</dbReference>
<evidence type="ECO:0000256" key="2">
    <source>
        <dbReference type="ARBA" id="ARBA00023445"/>
    </source>
</evidence>
<dbReference type="AlphaFoldDB" id="A0A165SQC4"/>
<sequence length="338" mass="36888">MPAVAAPAKVLVTGANGYIAIWVVRRLLEAGYTVRGTVRSPAKGEHLKKSFESYGNKLELHIVEDITKEGAFDDAVKGVDAIEHTASPFHFKASHPDELLGPAVKGTVGVLQSALKFGTDVKRVVVTSSCAAVLQVVGDPKVFSKSNWNEQSIKAVEEKGKDAHPGDWYRASKTLAEKAAWDFVAKNKASIQWDLVVLNPPYVFGPVIHEISSPDQLNTSMDEIYSTLLKHSKDDQTLASLGNAWIDVRDLARAHVLAIQREQAGGNRFIVCAGSYKWQDFGASALPKGIPGASKAPGVAHMFQYDVSRARDVLGVDQYITLEECTKDSLEDFKERGW</sequence>
<reference evidence="4 5" key="1">
    <citation type="journal article" date="2016" name="Mol. Biol. Evol.">
        <title>Comparative Genomics of Early-Diverging Mushroom-Forming Fungi Provides Insights into the Origins of Lignocellulose Decay Capabilities.</title>
        <authorList>
            <person name="Nagy L.G."/>
            <person name="Riley R."/>
            <person name="Tritt A."/>
            <person name="Adam C."/>
            <person name="Daum C."/>
            <person name="Floudas D."/>
            <person name="Sun H."/>
            <person name="Yadav J.S."/>
            <person name="Pangilinan J."/>
            <person name="Larsson K.H."/>
            <person name="Matsuura K."/>
            <person name="Barry K."/>
            <person name="Labutti K."/>
            <person name="Kuo R."/>
            <person name="Ohm R.A."/>
            <person name="Bhattacharya S.S."/>
            <person name="Shirouzu T."/>
            <person name="Yoshinaga Y."/>
            <person name="Martin F.M."/>
            <person name="Grigoriev I.V."/>
            <person name="Hibbett D.S."/>
        </authorList>
    </citation>
    <scope>NUCLEOTIDE SEQUENCE [LARGE SCALE GENOMIC DNA]</scope>
    <source>
        <strain evidence="4 5">HHB14362 ss-1</strain>
    </source>
</reference>
<dbReference type="SUPFAM" id="SSF51735">
    <property type="entry name" value="NAD(P)-binding Rossmann-fold domains"/>
    <property type="match status" value="1"/>
</dbReference>
<dbReference type="PANTHER" id="PTHR10366:SF564">
    <property type="entry name" value="STEROL-4-ALPHA-CARBOXYLATE 3-DEHYDROGENASE, DECARBOXYLATING"/>
    <property type="match status" value="1"/>
</dbReference>
<dbReference type="InterPro" id="IPR001509">
    <property type="entry name" value="Epimerase_deHydtase"/>
</dbReference>
<name>A0A165SQC4_9AGAM</name>
<dbReference type="Pfam" id="PF01370">
    <property type="entry name" value="Epimerase"/>
    <property type="match status" value="1"/>
</dbReference>
<dbReference type="InterPro" id="IPR036291">
    <property type="entry name" value="NAD(P)-bd_dom_sf"/>
</dbReference>
<keyword evidence="1" id="KW-0560">Oxidoreductase</keyword>
<dbReference type="GO" id="GO:0003676">
    <property type="term" value="F:nucleic acid binding"/>
    <property type="evidence" value="ECO:0007669"/>
    <property type="project" value="InterPro"/>
</dbReference>
<feature type="domain" description="NAD-dependent epimerase/dehydratase" evidence="3">
    <location>
        <begin position="10"/>
        <end position="266"/>
    </location>
</feature>
<evidence type="ECO:0000313" key="5">
    <source>
        <dbReference type="Proteomes" id="UP000076761"/>
    </source>
</evidence>
<dbReference type="GO" id="GO:0016616">
    <property type="term" value="F:oxidoreductase activity, acting on the CH-OH group of donors, NAD or NADP as acceptor"/>
    <property type="evidence" value="ECO:0007669"/>
    <property type="project" value="TreeGrafter"/>
</dbReference>
<organism evidence="4 5">
    <name type="scientific">Neolentinus lepideus HHB14362 ss-1</name>
    <dbReference type="NCBI Taxonomy" id="1314782"/>
    <lineage>
        <taxon>Eukaryota</taxon>
        <taxon>Fungi</taxon>
        <taxon>Dikarya</taxon>
        <taxon>Basidiomycota</taxon>
        <taxon>Agaricomycotina</taxon>
        <taxon>Agaricomycetes</taxon>
        <taxon>Gloeophyllales</taxon>
        <taxon>Gloeophyllaceae</taxon>
        <taxon>Neolentinus</taxon>
    </lineage>
</organism>
<dbReference type="InterPro" id="IPR050425">
    <property type="entry name" value="NAD(P)_dehydrat-like"/>
</dbReference>
<dbReference type="EMBL" id="KV425571">
    <property type="protein sequence ID" value="KZT25504.1"/>
    <property type="molecule type" value="Genomic_DNA"/>
</dbReference>
<dbReference type="OrthoDB" id="2735536at2759"/>
<proteinExistence type="inferred from homology"/>
<evidence type="ECO:0000256" key="1">
    <source>
        <dbReference type="ARBA" id="ARBA00023002"/>
    </source>
</evidence>
<gene>
    <name evidence="4" type="ORF">NEOLEDRAFT_1156203</name>
</gene>
<evidence type="ECO:0000259" key="3">
    <source>
        <dbReference type="Pfam" id="PF01370"/>
    </source>
</evidence>
<dbReference type="GO" id="GO:0032259">
    <property type="term" value="P:methylation"/>
    <property type="evidence" value="ECO:0007669"/>
    <property type="project" value="InterPro"/>
</dbReference>
<dbReference type="PANTHER" id="PTHR10366">
    <property type="entry name" value="NAD DEPENDENT EPIMERASE/DEHYDRATASE"/>
    <property type="match status" value="1"/>
</dbReference>
<comment type="similarity">
    <text evidence="2">Belongs to the NAD(P)-dependent epimerase/dehydratase family. Dihydroflavonol-4-reductase subfamily.</text>
</comment>
<dbReference type="CDD" id="cd05227">
    <property type="entry name" value="AR_SDR_e"/>
    <property type="match status" value="1"/>
</dbReference>
<protein>
    <submittedName>
        <fullName evidence="4">D-lactaldehyde dehydrogenase</fullName>
    </submittedName>
</protein>
<dbReference type="PROSITE" id="PS00092">
    <property type="entry name" value="N6_MTASE"/>
    <property type="match status" value="1"/>
</dbReference>
<dbReference type="InterPro" id="IPR002052">
    <property type="entry name" value="DNA_methylase_N6_adenine_CS"/>
</dbReference>
<evidence type="ECO:0000313" key="4">
    <source>
        <dbReference type="EMBL" id="KZT25504.1"/>
    </source>
</evidence>
<dbReference type="STRING" id="1314782.A0A165SQC4"/>
<dbReference type="InParanoid" id="A0A165SQC4"/>
<dbReference type="GO" id="GO:0008168">
    <property type="term" value="F:methyltransferase activity"/>
    <property type="evidence" value="ECO:0007669"/>
    <property type="project" value="InterPro"/>
</dbReference>
<accession>A0A165SQC4</accession>
<dbReference type="Gene3D" id="3.40.50.720">
    <property type="entry name" value="NAD(P)-binding Rossmann-like Domain"/>
    <property type="match status" value="1"/>
</dbReference>